<dbReference type="OrthoDB" id="9789891at2"/>
<evidence type="ECO:0000256" key="2">
    <source>
        <dbReference type="ARBA" id="ARBA00023015"/>
    </source>
</evidence>
<accession>S0ES79</accession>
<dbReference type="SUPFAM" id="SSF53822">
    <property type="entry name" value="Periplasmic binding protein-like I"/>
    <property type="match status" value="1"/>
</dbReference>
<dbReference type="SUPFAM" id="SSF47413">
    <property type="entry name" value="lambda repressor-like DNA-binding domains"/>
    <property type="match status" value="1"/>
</dbReference>
<evidence type="ECO:0000313" key="6">
    <source>
        <dbReference type="EMBL" id="CCW33924.1"/>
    </source>
</evidence>
<gene>
    <name evidence="6" type="ORF">CCALI_00085</name>
</gene>
<keyword evidence="1" id="KW-0678">Repressor</keyword>
<dbReference type="PANTHER" id="PTHR30146:SF148">
    <property type="entry name" value="HTH-TYPE TRANSCRIPTIONAL REPRESSOR PURR-RELATED"/>
    <property type="match status" value="1"/>
</dbReference>
<evidence type="ECO:0000256" key="4">
    <source>
        <dbReference type="ARBA" id="ARBA00023163"/>
    </source>
</evidence>
<organism evidence="6 7">
    <name type="scientific">Chthonomonas calidirosea (strain DSM 23976 / ICMP 18418 / T49)</name>
    <dbReference type="NCBI Taxonomy" id="1303518"/>
    <lineage>
        <taxon>Bacteria</taxon>
        <taxon>Bacillati</taxon>
        <taxon>Armatimonadota</taxon>
        <taxon>Chthonomonadia</taxon>
        <taxon>Chthonomonadales</taxon>
        <taxon>Chthonomonadaceae</taxon>
        <taxon>Chthonomonas</taxon>
    </lineage>
</organism>
<dbReference type="InParanoid" id="S0ES79"/>
<dbReference type="FunCoup" id="S0ES79">
    <property type="interactions" value="12"/>
</dbReference>
<dbReference type="Gene3D" id="3.40.50.2300">
    <property type="match status" value="2"/>
</dbReference>
<dbReference type="KEGG" id="ccz:CCALI_00085"/>
<keyword evidence="7" id="KW-1185">Reference proteome</keyword>
<dbReference type="EMBL" id="HF951689">
    <property type="protein sequence ID" value="CCW33924.1"/>
    <property type="molecule type" value="Genomic_DNA"/>
</dbReference>
<dbReference type="PANTHER" id="PTHR30146">
    <property type="entry name" value="LACI-RELATED TRANSCRIPTIONAL REPRESSOR"/>
    <property type="match status" value="1"/>
</dbReference>
<dbReference type="STRING" id="454171.CP488_01073"/>
<dbReference type="GO" id="GO:0000976">
    <property type="term" value="F:transcription cis-regulatory region binding"/>
    <property type="evidence" value="ECO:0007669"/>
    <property type="project" value="TreeGrafter"/>
</dbReference>
<name>S0ES79_CHTCT</name>
<protein>
    <submittedName>
        <fullName evidence="6">Transcriptional regulator, LacI family</fullName>
    </submittedName>
</protein>
<dbReference type="RefSeq" id="WP_016481488.1">
    <property type="nucleotide sequence ID" value="NC_021487.1"/>
</dbReference>
<dbReference type="CDD" id="cd06267">
    <property type="entry name" value="PBP1_LacI_sugar_binding-like"/>
    <property type="match status" value="1"/>
</dbReference>
<dbReference type="Pfam" id="PF00356">
    <property type="entry name" value="LacI"/>
    <property type="match status" value="1"/>
</dbReference>
<dbReference type="GO" id="GO:0003700">
    <property type="term" value="F:DNA-binding transcription factor activity"/>
    <property type="evidence" value="ECO:0007669"/>
    <property type="project" value="TreeGrafter"/>
</dbReference>
<feature type="domain" description="HTH lacI-type" evidence="5">
    <location>
        <begin position="3"/>
        <end position="58"/>
    </location>
</feature>
<evidence type="ECO:0000256" key="3">
    <source>
        <dbReference type="ARBA" id="ARBA00023125"/>
    </source>
</evidence>
<dbReference type="PATRIC" id="fig|1303518.3.peg.86"/>
<evidence type="ECO:0000259" key="5">
    <source>
        <dbReference type="PROSITE" id="PS50932"/>
    </source>
</evidence>
<keyword evidence="2" id="KW-0805">Transcription regulation</keyword>
<keyword evidence="4" id="KW-0804">Transcription</keyword>
<evidence type="ECO:0000256" key="1">
    <source>
        <dbReference type="ARBA" id="ARBA00022491"/>
    </source>
</evidence>
<dbReference type="InterPro" id="IPR010982">
    <property type="entry name" value="Lambda_DNA-bd_dom_sf"/>
</dbReference>
<dbReference type="CDD" id="cd01392">
    <property type="entry name" value="HTH_LacI"/>
    <property type="match status" value="1"/>
</dbReference>
<proteinExistence type="predicted"/>
<dbReference type="Pfam" id="PF13377">
    <property type="entry name" value="Peripla_BP_3"/>
    <property type="match status" value="1"/>
</dbReference>
<dbReference type="Gene3D" id="1.10.260.40">
    <property type="entry name" value="lambda repressor-like DNA-binding domains"/>
    <property type="match status" value="1"/>
</dbReference>
<dbReference type="SMART" id="SM00354">
    <property type="entry name" value="HTH_LACI"/>
    <property type="match status" value="1"/>
</dbReference>
<dbReference type="InterPro" id="IPR028082">
    <property type="entry name" value="Peripla_BP_I"/>
</dbReference>
<dbReference type="PROSITE" id="PS50932">
    <property type="entry name" value="HTH_LACI_2"/>
    <property type="match status" value="1"/>
</dbReference>
<dbReference type="HOGENOM" id="CLU_037628_6_2_0"/>
<sequence>MGVTIRELAEASGVAPSTVSYVINNGPRRISARTRARVEEAMRRLNYTPNALARGLVQKRIHTIGVVFTHYDHLVPNLYFMTVLQGILGATMERNQNVLLFTDNLECDVTKNLMRWCDGRCDGLVIVALPHNPTVIDELLAREVPFVLVNYMTDRKDVTCIDVDNVSAAHRAVNYLIEMGHKKIAIFCGHDSTDSTHERLTGYRQALMEAGLPICEKWIFPGKYFEEFGYHQAERLLALPQAERPTAVFCSNDELAIGALKAFAEHGVKVPEEISLIGFDDIITASTIQPPLTTMRQPLVEIGARATELLLEQIEHKRAPGIKELMPTELVIRGTVAEPPCR</sequence>
<dbReference type="InterPro" id="IPR046335">
    <property type="entry name" value="LacI/GalR-like_sensor"/>
</dbReference>
<dbReference type="Proteomes" id="UP000014227">
    <property type="component" value="Chromosome I"/>
</dbReference>
<evidence type="ECO:0000313" key="7">
    <source>
        <dbReference type="Proteomes" id="UP000014227"/>
    </source>
</evidence>
<dbReference type="InterPro" id="IPR000843">
    <property type="entry name" value="HTH_LacI"/>
</dbReference>
<dbReference type="eggNOG" id="COG1609">
    <property type="taxonomic scope" value="Bacteria"/>
</dbReference>
<keyword evidence="3" id="KW-0238">DNA-binding</keyword>
<dbReference type="AlphaFoldDB" id="S0ES79"/>
<reference evidence="7" key="1">
    <citation type="submission" date="2013-03" db="EMBL/GenBank/DDBJ databases">
        <title>Genome sequence of Chthonomonas calidirosea, the first sequenced genome from the Armatimonadetes phylum (formally candidate division OP10).</title>
        <authorList>
            <person name="Lee K.C.Y."/>
            <person name="Morgan X.C."/>
            <person name="Dunfield P.F."/>
            <person name="Tamas I."/>
            <person name="Houghton K.M."/>
            <person name="Vyssotski M."/>
            <person name="Ryan J.L.J."/>
            <person name="Lagutin K."/>
            <person name="McDonald I.R."/>
            <person name="Stott M.B."/>
        </authorList>
    </citation>
    <scope>NUCLEOTIDE SEQUENCE [LARGE SCALE GENOMIC DNA]</scope>
    <source>
        <strain evidence="7">DSM 23976 / ICMP 18418 / T49</strain>
    </source>
</reference>